<dbReference type="AlphaFoldDB" id="A0AA37W9G3"/>
<dbReference type="RefSeq" id="WP_284382649.1">
    <property type="nucleotide sequence ID" value="NZ_BSNM01000016.1"/>
</dbReference>
<gene>
    <name evidence="2" type="ORF">GCM10007876_30850</name>
</gene>
<evidence type="ECO:0000256" key="1">
    <source>
        <dbReference type="SAM" id="SignalP"/>
    </source>
</evidence>
<evidence type="ECO:0008006" key="4">
    <source>
        <dbReference type="Google" id="ProtNLM"/>
    </source>
</evidence>
<reference evidence="2" key="1">
    <citation type="journal article" date="2014" name="Int. J. Syst. Evol. Microbiol.">
        <title>Complete genome sequence of Corynebacterium casei LMG S-19264T (=DSM 44701T), isolated from a smear-ripened cheese.</title>
        <authorList>
            <consortium name="US DOE Joint Genome Institute (JGI-PGF)"/>
            <person name="Walter F."/>
            <person name="Albersmeier A."/>
            <person name="Kalinowski J."/>
            <person name="Ruckert C."/>
        </authorList>
    </citation>
    <scope>NUCLEOTIDE SEQUENCE</scope>
    <source>
        <strain evidence="2">NBRC 110071</strain>
    </source>
</reference>
<dbReference type="Pfam" id="PF07437">
    <property type="entry name" value="YfaZ"/>
    <property type="match status" value="1"/>
</dbReference>
<sequence>MKAPISHKLSSALTLACAVAFSASAQAGDFELQLSDDSVYAEVSSPDSTPMRFSAGYLYHEDSRNVMNLDFHAQNKSSFQGNDTHVGLGMKGIGYHEHNLDGLGMGLGGFGEIELNQVPGLSLGGSLHYSPSILTFSDVDDFLWLEAYSNYAVMPNAAVQFGYRYIKADMEEGKDRSLESSAFLGIRFQF</sequence>
<dbReference type="EMBL" id="BSNM01000016">
    <property type="protein sequence ID" value="GLQ32606.1"/>
    <property type="molecule type" value="Genomic_DNA"/>
</dbReference>
<keyword evidence="3" id="KW-1185">Reference proteome</keyword>
<dbReference type="Proteomes" id="UP001161389">
    <property type="component" value="Unassembled WGS sequence"/>
</dbReference>
<reference evidence="2" key="2">
    <citation type="submission" date="2023-01" db="EMBL/GenBank/DDBJ databases">
        <title>Draft genome sequence of Litoribrevibacter albus strain NBRC 110071.</title>
        <authorList>
            <person name="Sun Q."/>
            <person name="Mori K."/>
        </authorList>
    </citation>
    <scope>NUCLEOTIDE SEQUENCE</scope>
    <source>
        <strain evidence="2">NBRC 110071</strain>
    </source>
</reference>
<dbReference type="InterPro" id="IPR009998">
    <property type="entry name" value="YfaZ"/>
</dbReference>
<accession>A0AA37W9G3</accession>
<organism evidence="2 3">
    <name type="scientific">Litoribrevibacter albus</name>
    <dbReference type="NCBI Taxonomy" id="1473156"/>
    <lineage>
        <taxon>Bacteria</taxon>
        <taxon>Pseudomonadati</taxon>
        <taxon>Pseudomonadota</taxon>
        <taxon>Gammaproteobacteria</taxon>
        <taxon>Oceanospirillales</taxon>
        <taxon>Oceanospirillaceae</taxon>
        <taxon>Litoribrevibacter</taxon>
    </lineage>
</organism>
<proteinExistence type="predicted"/>
<name>A0AA37W9G3_9GAMM</name>
<comment type="caution">
    <text evidence="2">The sequence shown here is derived from an EMBL/GenBank/DDBJ whole genome shotgun (WGS) entry which is preliminary data.</text>
</comment>
<protein>
    <recommendedName>
        <fullName evidence="4">YfaZ</fullName>
    </recommendedName>
</protein>
<feature type="chain" id="PRO_5041307744" description="YfaZ" evidence="1">
    <location>
        <begin position="28"/>
        <end position="190"/>
    </location>
</feature>
<evidence type="ECO:0000313" key="3">
    <source>
        <dbReference type="Proteomes" id="UP001161389"/>
    </source>
</evidence>
<evidence type="ECO:0000313" key="2">
    <source>
        <dbReference type="EMBL" id="GLQ32606.1"/>
    </source>
</evidence>
<keyword evidence="1" id="KW-0732">Signal</keyword>
<feature type="signal peptide" evidence="1">
    <location>
        <begin position="1"/>
        <end position="27"/>
    </location>
</feature>